<evidence type="ECO:0000313" key="2">
    <source>
        <dbReference type="EMBL" id="QIY89963.1"/>
    </source>
</evidence>
<sequence length="49" mass="6000">MVENKSKKDKSYRNRLSRPGNYEIPYFKKKNERILPDRTYYRLGCQEVS</sequence>
<reference evidence="2 3" key="1">
    <citation type="submission" date="2019-09" db="EMBL/GenBank/DDBJ databases">
        <title>FDA dAtabase for Regulatory Grade micrObial Sequences (FDA-ARGOS): Supporting development and validation of Infectious Disease Dx tests.</title>
        <authorList>
            <person name="Sciortino C."/>
            <person name="Tallon L."/>
            <person name="Sadzewicz L."/>
            <person name="Vavikolanu K."/>
            <person name="Mehta A."/>
            <person name="Aluvathingal J."/>
            <person name="Nadendla S."/>
            <person name="Nandy P."/>
            <person name="Geyer C."/>
            <person name="Yan Y."/>
            <person name="Sichtig H."/>
        </authorList>
    </citation>
    <scope>NUCLEOTIDE SEQUENCE [LARGE SCALE GENOMIC DNA]</scope>
    <source>
        <strain evidence="2 3">FDAARGOS_636</strain>
    </source>
</reference>
<organism evidence="2 3">
    <name type="scientific">Chryseobacterium gallinarum</name>
    <dbReference type="NCBI Taxonomy" id="1324352"/>
    <lineage>
        <taxon>Bacteria</taxon>
        <taxon>Pseudomonadati</taxon>
        <taxon>Bacteroidota</taxon>
        <taxon>Flavobacteriia</taxon>
        <taxon>Flavobacteriales</taxon>
        <taxon>Weeksellaceae</taxon>
        <taxon>Chryseobacterium group</taxon>
        <taxon>Chryseobacterium</taxon>
    </lineage>
</organism>
<evidence type="ECO:0000313" key="3">
    <source>
        <dbReference type="Proteomes" id="UP000501570"/>
    </source>
</evidence>
<keyword evidence="3" id="KW-1185">Reference proteome</keyword>
<feature type="region of interest" description="Disordered" evidence="1">
    <location>
        <begin position="1"/>
        <end position="23"/>
    </location>
</feature>
<evidence type="ECO:0000256" key="1">
    <source>
        <dbReference type="SAM" id="MobiDB-lite"/>
    </source>
</evidence>
<dbReference type="RefSeq" id="WP_168237765.1">
    <property type="nucleotide sequence ID" value="NZ_CP050995.1"/>
</dbReference>
<name>A0ABX6KQ93_CHRGL</name>
<dbReference type="Proteomes" id="UP000501570">
    <property type="component" value="Chromosome"/>
</dbReference>
<protein>
    <submittedName>
        <fullName evidence="2">Uncharacterized protein</fullName>
    </submittedName>
</protein>
<proteinExistence type="predicted"/>
<dbReference type="EMBL" id="CP050995">
    <property type="protein sequence ID" value="QIY89963.1"/>
    <property type="molecule type" value="Genomic_DNA"/>
</dbReference>
<gene>
    <name evidence="2" type="ORF">FOB44_04500</name>
</gene>
<accession>A0ABX6KQ93</accession>
<feature type="compositionally biased region" description="Basic and acidic residues" evidence="1">
    <location>
        <begin position="1"/>
        <end position="12"/>
    </location>
</feature>